<keyword evidence="4" id="KW-1185">Reference proteome</keyword>
<dbReference type="RefSeq" id="WP_386099825.1">
    <property type="nucleotide sequence ID" value="NZ_JBHUOZ010000003.1"/>
</dbReference>
<evidence type="ECO:0000313" key="3">
    <source>
        <dbReference type="EMBL" id="MFD2920790.1"/>
    </source>
</evidence>
<evidence type="ECO:0000313" key="4">
    <source>
        <dbReference type="Proteomes" id="UP001597511"/>
    </source>
</evidence>
<gene>
    <name evidence="3" type="ORF">ACFS6H_13780</name>
</gene>
<dbReference type="EMBL" id="JBHUOZ010000003">
    <property type="protein sequence ID" value="MFD2920790.1"/>
    <property type="molecule type" value="Genomic_DNA"/>
</dbReference>
<feature type="domain" description="Amylopullulanase X25" evidence="2">
    <location>
        <begin position="43"/>
        <end position="110"/>
    </location>
</feature>
<name>A0ABW6A604_9BACT</name>
<dbReference type="Pfam" id="PF22058">
    <property type="entry name" value="X25_BaPul_like"/>
    <property type="match status" value="1"/>
</dbReference>
<dbReference type="SUPFAM" id="SSF81296">
    <property type="entry name" value="E set domains"/>
    <property type="match status" value="1"/>
</dbReference>
<feature type="chain" id="PRO_5045144244" evidence="1">
    <location>
        <begin position="20"/>
        <end position="376"/>
    </location>
</feature>
<dbReference type="InterPro" id="IPR000801">
    <property type="entry name" value="Esterase-like"/>
</dbReference>
<dbReference type="Pfam" id="PF00756">
    <property type="entry name" value="Esterase"/>
    <property type="match status" value="1"/>
</dbReference>
<feature type="signal peptide" evidence="1">
    <location>
        <begin position="1"/>
        <end position="19"/>
    </location>
</feature>
<evidence type="ECO:0000259" key="2">
    <source>
        <dbReference type="Pfam" id="PF22058"/>
    </source>
</evidence>
<dbReference type="Proteomes" id="UP001597511">
    <property type="component" value="Unassembled WGS sequence"/>
</dbReference>
<sequence length="376" mass="42619">MIRKILLAASLAAANICMAQKEIVFAVKELPAYHPQGSNIYLAGSFNGWNPADDHYKFIKDKEGHYSLKVLLSAGKYEYKITRGDWDKVETDKSGANLTNRSLEVQDNVTVPLSVTEWADRFPAVKAKSTASKNVQVLDTAFLIPQLKRTRRITVYLPASYATDPKKKYPVLYMQDGQNLFDEATAFSGEWGVDEHLDTQTFKECIVVGIDHGNTKRLTEYNPYNNERFGEGEGKAYVEFLAKTLKPFIDKNFRTLKSREKTFVAGSSMGGLISLYAVMAYPKVFGAAGVFSPAFHVAGEQLLKDIEAEPFKQDIRLFFYAGRMESDNLVTEVTKVADKLRTHDNIRISTLVSDYGKHTEADWRKAFPEFYYWLMR</sequence>
<dbReference type="InterPro" id="IPR029058">
    <property type="entry name" value="AB_hydrolase_fold"/>
</dbReference>
<dbReference type="InterPro" id="IPR050583">
    <property type="entry name" value="Mycobacterial_A85_antigen"/>
</dbReference>
<comment type="caution">
    <text evidence="3">The sequence shown here is derived from an EMBL/GenBank/DDBJ whole genome shotgun (WGS) entry which is preliminary data.</text>
</comment>
<dbReference type="InterPro" id="IPR013783">
    <property type="entry name" value="Ig-like_fold"/>
</dbReference>
<dbReference type="PANTHER" id="PTHR48098">
    <property type="entry name" value="ENTEROCHELIN ESTERASE-RELATED"/>
    <property type="match status" value="1"/>
</dbReference>
<dbReference type="InterPro" id="IPR054409">
    <property type="entry name" value="X25_BaPul-like"/>
</dbReference>
<dbReference type="SUPFAM" id="SSF53474">
    <property type="entry name" value="alpha/beta-Hydrolases"/>
    <property type="match status" value="1"/>
</dbReference>
<protein>
    <submittedName>
        <fullName evidence="3">Alpha/beta hydrolase-fold protein</fullName>
    </submittedName>
</protein>
<keyword evidence="1" id="KW-0732">Signal</keyword>
<dbReference type="InterPro" id="IPR014756">
    <property type="entry name" value="Ig_E-set"/>
</dbReference>
<evidence type="ECO:0000256" key="1">
    <source>
        <dbReference type="SAM" id="SignalP"/>
    </source>
</evidence>
<dbReference type="CDD" id="cd02859">
    <property type="entry name" value="E_set_AMPKbeta_like_N"/>
    <property type="match status" value="1"/>
</dbReference>
<dbReference type="GO" id="GO:0016787">
    <property type="term" value="F:hydrolase activity"/>
    <property type="evidence" value="ECO:0007669"/>
    <property type="project" value="UniProtKB-KW"/>
</dbReference>
<dbReference type="Gene3D" id="2.60.40.10">
    <property type="entry name" value="Immunoglobulins"/>
    <property type="match status" value="1"/>
</dbReference>
<accession>A0ABW6A604</accession>
<keyword evidence="3" id="KW-0378">Hydrolase</keyword>
<organism evidence="3 4">
    <name type="scientific">Terrimonas rubra</name>
    <dbReference type="NCBI Taxonomy" id="1035890"/>
    <lineage>
        <taxon>Bacteria</taxon>
        <taxon>Pseudomonadati</taxon>
        <taxon>Bacteroidota</taxon>
        <taxon>Chitinophagia</taxon>
        <taxon>Chitinophagales</taxon>
        <taxon>Chitinophagaceae</taxon>
        <taxon>Terrimonas</taxon>
    </lineage>
</organism>
<dbReference type="PANTHER" id="PTHR48098:SF6">
    <property type="entry name" value="FERRI-BACILLIBACTIN ESTERASE BESA"/>
    <property type="match status" value="1"/>
</dbReference>
<dbReference type="Gene3D" id="3.40.50.1820">
    <property type="entry name" value="alpha/beta hydrolase"/>
    <property type="match status" value="1"/>
</dbReference>
<reference evidence="4" key="1">
    <citation type="journal article" date="2019" name="Int. J. Syst. Evol. Microbiol.">
        <title>The Global Catalogue of Microorganisms (GCM) 10K type strain sequencing project: providing services to taxonomists for standard genome sequencing and annotation.</title>
        <authorList>
            <consortium name="The Broad Institute Genomics Platform"/>
            <consortium name="The Broad Institute Genome Sequencing Center for Infectious Disease"/>
            <person name="Wu L."/>
            <person name="Ma J."/>
        </authorList>
    </citation>
    <scope>NUCLEOTIDE SEQUENCE [LARGE SCALE GENOMIC DNA]</scope>
    <source>
        <strain evidence="4">KCTC 23299</strain>
    </source>
</reference>
<proteinExistence type="predicted"/>